<feature type="region of interest" description="Disordered" evidence="1">
    <location>
        <begin position="39"/>
        <end position="75"/>
    </location>
</feature>
<sequence length="165" mass="18746">MTGPHTTTANQQHNIRHIDHFDPRLDQPTSQATYHVTDRSRIPGDFSVYERQPPPGTAATHRDQDTENRFDPWPGMPTNTRSYLRIVDFHADRIPHASQDDKIFLIRLTSNGEVNDFIERQPKAIKQDYNELCKAILAEYSDYGASGTLTAAMAVKQAHNELAEC</sequence>
<dbReference type="EMBL" id="OZ035836">
    <property type="protein sequence ID" value="CAL1578959.1"/>
    <property type="molecule type" value="Genomic_DNA"/>
</dbReference>
<evidence type="ECO:0000256" key="1">
    <source>
        <dbReference type="SAM" id="MobiDB-lite"/>
    </source>
</evidence>
<protein>
    <submittedName>
        <fullName evidence="2">Uncharacterized protein</fullName>
    </submittedName>
</protein>
<dbReference type="Proteomes" id="UP001497482">
    <property type="component" value="Chromosome 14"/>
</dbReference>
<evidence type="ECO:0000313" key="2">
    <source>
        <dbReference type="EMBL" id="CAL1578959.1"/>
    </source>
</evidence>
<evidence type="ECO:0000313" key="3">
    <source>
        <dbReference type="Proteomes" id="UP001497482"/>
    </source>
</evidence>
<feature type="compositionally biased region" description="Basic and acidic residues" evidence="1">
    <location>
        <begin position="60"/>
        <end position="70"/>
    </location>
</feature>
<organism evidence="2 3">
    <name type="scientific">Knipowitschia caucasica</name>
    <name type="common">Caucasian dwarf goby</name>
    <name type="synonym">Pomatoschistus caucasicus</name>
    <dbReference type="NCBI Taxonomy" id="637954"/>
    <lineage>
        <taxon>Eukaryota</taxon>
        <taxon>Metazoa</taxon>
        <taxon>Chordata</taxon>
        <taxon>Craniata</taxon>
        <taxon>Vertebrata</taxon>
        <taxon>Euteleostomi</taxon>
        <taxon>Actinopterygii</taxon>
        <taxon>Neopterygii</taxon>
        <taxon>Teleostei</taxon>
        <taxon>Neoteleostei</taxon>
        <taxon>Acanthomorphata</taxon>
        <taxon>Gobiaria</taxon>
        <taxon>Gobiiformes</taxon>
        <taxon>Gobioidei</taxon>
        <taxon>Gobiidae</taxon>
        <taxon>Gobiinae</taxon>
        <taxon>Knipowitschia</taxon>
    </lineage>
</organism>
<keyword evidence="3" id="KW-1185">Reference proteome</keyword>
<gene>
    <name evidence="2" type="ORF">KC01_LOCUS10059</name>
</gene>
<proteinExistence type="predicted"/>
<reference evidence="2 3" key="1">
    <citation type="submission" date="2024-04" db="EMBL/GenBank/DDBJ databases">
        <authorList>
            <person name="Waldvogel A.-M."/>
            <person name="Schoenle A."/>
        </authorList>
    </citation>
    <scope>NUCLEOTIDE SEQUENCE [LARGE SCALE GENOMIC DNA]</scope>
</reference>
<accession>A0AAV2JUI4</accession>
<dbReference type="AlphaFoldDB" id="A0AAV2JUI4"/>
<name>A0AAV2JUI4_KNICA</name>